<feature type="domain" description="26S proteasome non-ATPase regulatory subunit 1/RPN2 N-terminal" evidence="13">
    <location>
        <begin position="636"/>
        <end position="812"/>
    </location>
</feature>
<feature type="compositionally biased region" description="Polar residues" evidence="10">
    <location>
        <begin position="566"/>
        <end position="580"/>
    </location>
</feature>
<accession>A0A2U1LW80</accession>
<dbReference type="Pfam" id="PF18004">
    <property type="entry name" value="RPN2_C"/>
    <property type="match status" value="1"/>
</dbReference>
<dbReference type="STRING" id="35608.A0A2U1LW80"/>
<feature type="compositionally biased region" description="Polar residues" evidence="10">
    <location>
        <begin position="419"/>
        <end position="433"/>
    </location>
</feature>
<dbReference type="InterPro" id="IPR011989">
    <property type="entry name" value="ARM-like"/>
</dbReference>
<evidence type="ECO:0000256" key="2">
    <source>
        <dbReference type="ARBA" id="ARBA00022499"/>
    </source>
</evidence>
<feature type="domain" description="26S proteasome non-ATPase regulatory subunit 1/RPN2 N-terminal" evidence="13">
    <location>
        <begin position="15"/>
        <end position="134"/>
    </location>
</feature>
<keyword evidence="6 14" id="KW-0647">Proteasome</keyword>
<reference evidence="14 15" key="1">
    <citation type="journal article" date="2018" name="Mol. Plant">
        <title>The genome of Artemisia annua provides insight into the evolution of Asteraceae family and artemisinin biosynthesis.</title>
        <authorList>
            <person name="Shen Q."/>
            <person name="Zhang L."/>
            <person name="Liao Z."/>
            <person name="Wang S."/>
            <person name="Yan T."/>
            <person name="Shi P."/>
            <person name="Liu M."/>
            <person name="Fu X."/>
            <person name="Pan Q."/>
            <person name="Wang Y."/>
            <person name="Lv Z."/>
            <person name="Lu X."/>
            <person name="Zhang F."/>
            <person name="Jiang W."/>
            <person name="Ma Y."/>
            <person name="Chen M."/>
            <person name="Hao X."/>
            <person name="Li L."/>
            <person name="Tang Y."/>
            <person name="Lv G."/>
            <person name="Zhou Y."/>
            <person name="Sun X."/>
            <person name="Brodelius P.E."/>
            <person name="Rose J.K.C."/>
            <person name="Tang K."/>
        </authorList>
    </citation>
    <scope>NUCLEOTIDE SEQUENCE [LARGE SCALE GENOMIC DNA]</scope>
    <source>
        <strain evidence="15">cv. Huhao1</strain>
        <tissue evidence="14">Leaf</tissue>
    </source>
</reference>
<feature type="region of interest" description="Disordered" evidence="10">
    <location>
        <begin position="1574"/>
        <end position="1609"/>
    </location>
</feature>
<feature type="domain" description="26S proteasome regulatory subunit RPN2 C-terminal" evidence="12">
    <location>
        <begin position="1421"/>
        <end position="1569"/>
    </location>
</feature>
<dbReference type="EMBL" id="PKPP01007481">
    <property type="protein sequence ID" value="PWA53251.1"/>
    <property type="molecule type" value="Genomic_DNA"/>
</dbReference>
<dbReference type="Pfam" id="PF13646">
    <property type="entry name" value="HEAT_2"/>
    <property type="match status" value="1"/>
</dbReference>
<dbReference type="GO" id="GO:0043161">
    <property type="term" value="P:proteasome-mediated ubiquitin-dependent protein catabolic process"/>
    <property type="evidence" value="ECO:0007669"/>
    <property type="project" value="TreeGrafter"/>
</dbReference>
<evidence type="ECO:0000313" key="15">
    <source>
        <dbReference type="Proteomes" id="UP000245207"/>
    </source>
</evidence>
<evidence type="ECO:0000259" key="13">
    <source>
        <dbReference type="Pfam" id="PF21505"/>
    </source>
</evidence>
<dbReference type="FunFam" id="1.25.10.10:FF:000048">
    <property type="entry name" value="26S proteasome non-ATPase regulatory subunit 1 homolog"/>
    <property type="match status" value="1"/>
</dbReference>
<dbReference type="PANTHER" id="PTHR10943">
    <property type="entry name" value="26S PROTEASOME NON-ATPASE REGULATORY SUBUNIT"/>
    <property type="match status" value="1"/>
</dbReference>
<gene>
    <name evidence="14" type="ORF">CTI12_AA447410</name>
</gene>
<proteinExistence type="inferred from homology"/>
<sequence length="1609" mass="177256">MTTKLVLVEVKESLFDIFRVLVEIYQGLESPDNWNFCQCLMSLNNPEGVSVILDKLIKSKSIDDTLLAYQIAFDLVENDCKAFLSSVADKLSSPDFHIKKNPAHIYADRLRKLKWILCGEISMRLTRWFLQRRNKSDLLIIEKIKQSVGLRNSVSHNAIIFANAIMHAGTSEVAFLNNNLIWVMTAKEWARFSGIAGFGVIYRGHFEEVRKVLDMADKTCQYAEGGTLYALGLMYANHGESVIKFLLDSLLKSDTKVIQHGACLGLGLAGLGTANEDVYYGLKTILDNDNTDAGQAAGISVGLLMVGTASEETSSMLEFARNTEHEKIKSVVSEPGSKVTHLNFFDNIESESKTKTPSPVPNDANLENVEREGTSVGREGSTSKTSKVVNTEQFAESEQIQHSAGSQQLDLEGSATPLGDNNQSEGNSDTNTDGPRFQNVFQNVFQNQAEEGTSRKSSRFSRLPAKLNDFILDNKVKYGIEPGSKVTHLNFFDNIESESKTKTPSPVPNDANLENVEREGTSVGREGSTSKTSKVVNTEQFAESEQIQHSAGSQQLDLEGSATPLGDNNQSEGNSDTNTDGPRFQNVFQNVFQNQAEEGTSRKSSRFSRLPAKLNDFILDNKVKYGIETMSAINLTSAMGILAMLNEPQPILKNHALWNLNDLVERFWPEISTRLPIIERLYEDENFDNRQFAALLVSKVYYCLGELNESLSYALNAGSFFGVSEESDYVQTLVVKAIDEYTTKTKTADIRRKVDHRLEALVEKLLEKCIADGQYQQAIGMAIECRSLDMLKKAITNSENVDAALSYCVNVSHGLAIGMAIECRSWDMIKKAITNSENVDAALSYCVNVSHALDNRIKFRREVLGLVVEVYQGLESPDDWNICQCLMFLDEPKGVTRILEKLIRSESVDDVSMAYQIAFDLVENDRQSFLSTVGNGLSSPNLESAPTEEIYADRLTRLKNILSGETSRRLTWKFLRSHNKSDLRILETMKQSVGLSNSVCHNAIMFANAIMHAGTSDVTFINNNVGWTMKASDWARFSGAAGLGLIYSGHMEEGRSLMWIYYHLGDGDRCPYFDAGTLYSLGLVHANHGESIKTFLLDILKMTTEEVIQHGACLGLGLASLGTHYREMFHELLDILDNDTAVAGEAAGISMGLLEVGTVDEAVGGLMLTWARESKHEKRKRGLVLGIALVVYGGGIDADHIIDEMPTDRDPIIRYGGMYAVALAYSGTGNNKAIKTLLHFAVSDVSDDVRRAAVLAIGFVMYSEPERTPQIVSLLSESYNPHVRYGAAMAVGISCAGTGLSEAISLLEPMTSDVDGLVRQGALIAMAMVMMQTSEAVDSRVGAFRRKLERIIRDRKEDISSKMGAILATGIFYAGGRNVTIKLHSKTKHNRMSAVIGLAVFSQYWYWFPLIYFIGLAFTPTAFIGLNHELQVPVFDFLSLAKPSLFAYPEPTSLVSAATSAFRLPTAVLSTSARAKAREVEKAKSKKLSDANVAATSTNGHQVDKLASEKENKAETEPSHEILVNPARVVPGQEKYIRFLKDSRYVPVRPAVSGFVLLKDLHPEEPVALALTDEQTAAADEPTATAGEAEPDSNATSRKAFGVDDCKIM</sequence>
<evidence type="ECO:0000256" key="5">
    <source>
        <dbReference type="ARBA" id="ARBA00022843"/>
    </source>
</evidence>
<keyword evidence="5" id="KW-0832">Ubl conjugation</keyword>
<keyword evidence="11" id="KW-0812">Transmembrane</keyword>
<dbReference type="PANTHER" id="PTHR10943:SF2">
    <property type="entry name" value="26S PROTEASOME NON-ATPASE REGULATORY SUBUNIT 1"/>
    <property type="match status" value="1"/>
</dbReference>
<evidence type="ECO:0000256" key="10">
    <source>
        <dbReference type="SAM" id="MobiDB-lite"/>
    </source>
</evidence>
<dbReference type="SUPFAM" id="SSF48371">
    <property type="entry name" value="ARM repeat"/>
    <property type="match status" value="2"/>
</dbReference>
<dbReference type="GO" id="GO:0005634">
    <property type="term" value="C:nucleus"/>
    <property type="evidence" value="ECO:0007669"/>
    <property type="project" value="TreeGrafter"/>
</dbReference>
<keyword evidence="11" id="KW-0472">Membrane</keyword>
<feature type="region of interest" description="Disordered" evidence="10">
    <location>
        <begin position="1488"/>
        <end position="1518"/>
    </location>
</feature>
<evidence type="ECO:0000256" key="3">
    <source>
        <dbReference type="ARBA" id="ARBA00022553"/>
    </source>
</evidence>
<comment type="function">
    <text evidence="8">Acts as a regulatory subunit of the 26 proteasome which is involved in the ATP-dependent degradation of ubiquitinated proteins.</text>
</comment>
<organism evidence="14 15">
    <name type="scientific">Artemisia annua</name>
    <name type="common">Sweet wormwood</name>
    <dbReference type="NCBI Taxonomy" id="35608"/>
    <lineage>
        <taxon>Eukaryota</taxon>
        <taxon>Viridiplantae</taxon>
        <taxon>Streptophyta</taxon>
        <taxon>Embryophyta</taxon>
        <taxon>Tracheophyta</taxon>
        <taxon>Spermatophyta</taxon>
        <taxon>Magnoliopsida</taxon>
        <taxon>eudicotyledons</taxon>
        <taxon>Gunneridae</taxon>
        <taxon>Pentapetalae</taxon>
        <taxon>asterids</taxon>
        <taxon>campanulids</taxon>
        <taxon>Asterales</taxon>
        <taxon>Asteraceae</taxon>
        <taxon>Asteroideae</taxon>
        <taxon>Anthemideae</taxon>
        <taxon>Artemisiinae</taxon>
        <taxon>Artemisia</taxon>
    </lineage>
</organism>
<dbReference type="Pfam" id="PF21505">
    <property type="entry name" value="RPN2_N"/>
    <property type="match status" value="3"/>
</dbReference>
<feature type="region of interest" description="Disordered" evidence="10">
    <location>
        <begin position="497"/>
        <end position="584"/>
    </location>
</feature>
<dbReference type="GO" id="GO:0034515">
    <property type="term" value="C:proteasome storage granule"/>
    <property type="evidence" value="ECO:0007669"/>
    <property type="project" value="TreeGrafter"/>
</dbReference>
<dbReference type="GO" id="GO:0008540">
    <property type="term" value="C:proteasome regulatory particle, base subcomplex"/>
    <property type="evidence" value="ECO:0007669"/>
    <property type="project" value="TreeGrafter"/>
</dbReference>
<evidence type="ECO:0000256" key="11">
    <source>
        <dbReference type="SAM" id="Phobius"/>
    </source>
</evidence>
<keyword evidence="4" id="KW-0677">Repeat</keyword>
<feature type="region of interest" description="Disordered" evidence="10">
    <location>
        <begin position="349"/>
        <end position="437"/>
    </location>
</feature>
<evidence type="ECO:0000259" key="12">
    <source>
        <dbReference type="Pfam" id="PF18004"/>
    </source>
</evidence>
<evidence type="ECO:0000313" key="14">
    <source>
        <dbReference type="EMBL" id="PWA53251.1"/>
    </source>
</evidence>
<dbReference type="InterPro" id="IPR048570">
    <property type="entry name" value="PSMD1_RPN2_N"/>
</dbReference>
<comment type="caution">
    <text evidence="14">The sequence shown here is derived from an EMBL/GenBank/DDBJ whole genome shotgun (WGS) entry which is preliminary data.</text>
</comment>
<feature type="compositionally biased region" description="Polar residues" evidence="10">
    <location>
        <begin position="527"/>
        <end position="556"/>
    </location>
</feature>
<feature type="domain" description="26S proteasome non-ATPase regulatory subunit 1/RPN2 N-terminal" evidence="13">
    <location>
        <begin position="814"/>
        <end position="979"/>
    </location>
</feature>
<comment type="subunit">
    <text evidence="9">Component of the 19S regulatory particle (RP/PA700) base subcomplex of the 26S proteasome. The 26S proteasome is composed of a core protease (CP), known as the 20S proteasome, capped at one or both ends by the 19S regulatory particle (RP/PA700). The RP/PA700 complex is composed of at least 17 different subunits in two subcomplexes, the base and the lid, which form the portions proximal and distal to the 20S proteolytic core, respectively.</text>
</comment>
<comment type="similarity">
    <text evidence="1">Belongs to the proteasome subunit S1 family.</text>
</comment>
<dbReference type="Gene3D" id="1.25.10.10">
    <property type="entry name" value="Leucine-rich Repeat Variant"/>
    <property type="match status" value="2"/>
</dbReference>
<evidence type="ECO:0000256" key="9">
    <source>
        <dbReference type="ARBA" id="ARBA00061931"/>
    </source>
</evidence>
<keyword evidence="7" id="KW-0007">Acetylation</keyword>
<evidence type="ECO:0000256" key="4">
    <source>
        <dbReference type="ARBA" id="ARBA00022737"/>
    </source>
</evidence>
<feature type="compositionally biased region" description="Basic and acidic residues" evidence="10">
    <location>
        <begin position="1502"/>
        <end position="1518"/>
    </location>
</feature>
<protein>
    <submittedName>
        <fullName evidence="14">26S proteasome regulatory complex, non-ATPase subcomplex, Rpn2/Psmd1 subunit</fullName>
    </submittedName>
</protein>
<evidence type="ECO:0000256" key="8">
    <source>
        <dbReference type="ARBA" id="ARBA00057191"/>
    </source>
</evidence>
<dbReference type="InterPro" id="IPR016024">
    <property type="entry name" value="ARM-type_fold"/>
</dbReference>
<evidence type="ECO:0000256" key="1">
    <source>
        <dbReference type="ARBA" id="ARBA00006308"/>
    </source>
</evidence>
<name>A0A2U1LW80_ARTAN</name>
<dbReference type="OrthoDB" id="261572at2759"/>
<keyword evidence="15" id="KW-1185">Reference proteome</keyword>
<feature type="compositionally biased region" description="Polar residues" evidence="10">
    <location>
        <begin position="380"/>
        <end position="409"/>
    </location>
</feature>
<keyword evidence="11" id="KW-1133">Transmembrane helix</keyword>
<evidence type="ECO:0000256" key="7">
    <source>
        <dbReference type="ARBA" id="ARBA00022990"/>
    </source>
</evidence>
<evidence type="ECO:0000256" key="6">
    <source>
        <dbReference type="ARBA" id="ARBA00022942"/>
    </source>
</evidence>
<keyword evidence="3" id="KW-0597">Phosphoprotein</keyword>
<keyword evidence="2" id="KW-1017">Isopeptide bond</keyword>
<dbReference type="InterPro" id="IPR040623">
    <property type="entry name" value="RPN2_C"/>
</dbReference>
<feature type="transmembrane region" description="Helical" evidence="11">
    <location>
        <begin position="1404"/>
        <end position="1426"/>
    </location>
</feature>
<dbReference type="Proteomes" id="UP000245207">
    <property type="component" value="Unassembled WGS sequence"/>
</dbReference>